<feature type="signal peptide" evidence="2">
    <location>
        <begin position="1"/>
        <end position="19"/>
    </location>
</feature>
<dbReference type="AlphaFoldDB" id="A0A840ENN0"/>
<keyword evidence="5" id="KW-1185">Reference proteome</keyword>
<dbReference type="Proteomes" id="UP000553034">
    <property type="component" value="Unassembled WGS sequence"/>
</dbReference>
<dbReference type="InterPro" id="IPR013783">
    <property type="entry name" value="Ig-like_fold"/>
</dbReference>
<dbReference type="EMBL" id="JACIFO010000003">
    <property type="protein sequence ID" value="MBB4118671.1"/>
    <property type="molecule type" value="Genomic_DNA"/>
</dbReference>
<comment type="caution">
    <text evidence="4">The sequence shown here is derived from an EMBL/GenBank/DDBJ whole genome shotgun (WGS) entry which is preliminary data.</text>
</comment>
<feature type="domain" description="Secretion system C-terminal sorting" evidence="3">
    <location>
        <begin position="299"/>
        <end position="358"/>
    </location>
</feature>
<evidence type="ECO:0000256" key="2">
    <source>
        <dbReference type="SAM" id="SignalP"/>
    </source>
</evidence>
<evidence type="ECO:0000313" key="5">
    <source>
        <dbReference type="Proteomes" id="UP000553034"/>
    </source>
</evidence>
<reference evidence="4 5" key="1">
    <citation type="submission" date="2020-08" db="EMBL/GenBank/DDBJ databases">
        <title>Genomic Encyclopedia of Type Strains, Phase IV (KMG-IV): sequencing the most valuable type-strain genomes for metagenomic binning, comparative biology and taxonomic classification.</title>
        <authorList>
            <person name="Goeker M."/>
        </authorList>
    </citation>
    <scope>NUCLEOTIDE SEQUENCE [LARGE SCALE GENOMIC DNA]</scope>
    <source>
        <strain evidence="4 5">DSM 29568</strain>
    </source>
</reference>
<proteinExistence type="predicted"/>
<feature type="chain" id="PRO_5032339549" description="Secretion system C-terminal sorting domain-containing protein" evidence="2">
    <location>
        <begin position="20"/>
        <end position="362"/>
    </location>
</feature>
<dbReference type="NCBIfam" id="TIGR04183">
    <property type="entry name" value="Por_Secre_tail"/>
    <property type="match status" value="1"/>
</dbReference>
<protein>
    <recommendedName>
        <fullName evidence="3">Secretion system C-terminal sorting domain-containing protein</fullName>
    </recommendedName>
</protein>
<name>A0A840ENN0_9FLAO</name>
<evidence type="ECO:0000256" key="1">
    <source>
        <dbReference type="ARBA" id="ARBA00022729"/>
    </source>
</evidence>
<gene>
    <name evidence="4" type="ORF">GGR32_000951</name>
</gene>
<dbReference type="RefSeq" id="WP_183476980.1">
    <property type="nucleotide sequence ID" value="NZ_JACIFO010000003.1"/>
</dbReference>
<accession>A0A840ENN0</accession>
<dbReference type="InterPro" id="IPR026444">
    <property type="entry name" value="Secre_tail"/>
</dbReference>
<sequence length="362" mass="38458">MKKITLGIVALFAAFTLNAQTDCANAEVISVAADASTTITNANVNGTPAAQGCVTAENASAQNGVWYSYTPTQTLMVTVTSNTPADPAADYFATLSVMGGTSCSDLTCLDADWYGNNNKPYAEVTFAATANQTYYIYFDDLFSVLGNGSTGPFDFTVTTSSNVPVVPGAVSNPTPADAATAVAYYEMTDRDGATVTAVDFAWDAPTTGDTADGYKFEMDTDPNFGNPIAGTFASNDIEGLHLPGQNYFTASTTYYWRVTPFNQGGDSTDTVVVWSFTTDSQLGVEDVIAKAFTHYTSNNNLFVEGESVIENVKVYNLLGQEVASQAVNNTNAQVNIANLQTGVYIAQVKVNGETKTFKFAKK</sequence>
<keyword evidence="1 2" id="KW-0732">Signal</keyword>
<dbReference type="Gene3D" id="2.60.40.10">
    <property type="entry name" value="Immunoglobulins"/>
    <property type="match status" value="1"/>
</dbReference>
<evidence type="ECO:0000259" key="3">
    <source>
        <dbReference type="Pfam" id="PF18962"/>
    </source>
</evidence>
<organism evidence="4 5">
    <name type="scientific">Mesonia hippocampi</name>
    <dbReference type="NCBI Taxonomy" id="1628250"/>
    <lineage>
        <taxon>Bacteria</taxon>
        <taxon>Pseudomonadati</taxon>
        <taxon>Bacteroidota</taxon>
        <taxon>Flavobacteriia</taxon>
        <taxon>Flavobacteriales</taxon>
        <taxon>Flavobacteriaceae</taxon>
        <taxon>Mesonia</taxon>
    </lineage>
</organism>
<dbReference type="Pfam" id="PF18962">
    <property type="entry name" value="Por_Secre_tail"/>
    <property type="match status" value="1"/>
</dbReference>
<evidence type="ECO:0000313" key="4">
    <source>
        <dbReference type="EMBL" id="MBB4118671.1"/>
    </source>
</evidence>